<feature type="binding site" evidence="7">
    <location>
        <begin position="8"/>
        <end position="9"/>
    </location>
    <ligand>
        <name>substrate</name>
    </ligand>
</feature>
<protein>
    <recommendedName>
        <fullName evidence="2 7">Glutamate racemase</fullName>
        <ecNumber evidence="2 7">5.1.1.3</ecNumber>
    </recommendedName>
</protein>
<feature type="active site" description="Proton donor/acceptor" evidence="7">
    <location>
        <position position="73"/>
    </location>
</feature>
<keyword evidence="11" id="KW-1185">Reference proteome</keyword>
<keyword evidence="5 7" id="KW-0413">Isomerase</keyword>
<dbReference type="Proteomes" id="UP000646877">
    <property type="component" value="Unassembled WGS sequence"/>
</dbReference>
<dbReference type="EMBL" id="WEIA01000025">
    <property type="protein sequence ID" value="NLR24151.1"/>
    <property type="molecule type" value="Genomic_DNA"/>
</dbReference>
<dbReference type="InterPro" id="IPR033134">
    <property type="entry name" value="Asp/Glu_racemase_AS_2"/>
</dbReference>
<organism evidence="8 10">
    <name type="scientific">Pseudoalteromonas maricaloris</name>
    <dbReference type="NCBI Taxonomy" id="184924"/>
    <lineage>
        <taxon>Bacteria</taxon>
        <taxon>Pseudomonadati</taxon>
        <taxon>Pseudomonadota</taxon>
        <taxon>Gammaproteobacteria</taxon>
        <taxon>Alteromonadales</taxon>
        <taxon>Pseudoalteromonadaceae</taxon>
        <taxon>Pseudoalteromonas</taxon>
    </lineage>
</organism>
<dbReference type="PANTHER" id="PTHR21198:SF2">
    <property type="entry name" value="GLUTAMATE RACEMASE"/>
    <property type="match status" value="1"/>
</dbReference>
<keyword evidence="3 7" id="KW-0133">Cell shape</keyword>
<sequence>MSHILVFDSGIGGTSVLSHLKACLQGVSFSYVMDNAFLPYGLQPQELIKSRVKGLIRWQQQYLDNVDLIVIACNTASTYALEEARKHTQIPIIGVVPAVKPAASSSKTKHIALLATPATSNNAYTHKLIMDFTSGCKVETLHSTELVRIAEHFYWHNELDKEALCAEIARLNIPATVDRLVLGCTHFPLIAHDIKNCLQKHVELVDSGKAIANRAVSLLGSQIVVGEKVPSASEVCFYATAPVMDSKEVISIINLNKD</sequence>
<dbReference type="FunFam" id="3.40.50.1860:FF:000001">
    <property type="entry name" value="Glutamate racemase"/>
    <property type="match status" value="1"/>
</dbReference>
<dbReference type="Proteomes" id="UP001304419">
    <property type="component" value="Chromosome 1"/>
</dbReference>
<dbReference type="AlphaFoldDB" id="A0A8I2HCH5"/>
<dbReference type="EC" id="5.1.1.3" evidence="2 7"/>
<evidence type="ECO:0000313" key="11">
    <source>
        <dbReference type="Proteomes" id="UP001304419"/>
    </source>
</evidence>
<evidence type="ECO:0000256" key="6">
    <source>
        <dbReference type="ARBA" id="ARBA00023316"/>
    </source>
</evidence>
<evidence type="ECO:0000256" key="4">
    <source>
        <dbReference type="ARBA" id="ARBA00022984"/>
    </source>
</evidence>
<dbReference type="Gene3D" id="3.40.50.1860">
    <property type="match status" value="2"/>
</dbReference>
<dbReference type="UniPathway" id="UPA00219"/>
<dbReference type="InterPro" id="IPR018187">
    <property type="entry name" value="Asp/Glu_racemase_AS_1"/>
</dbReference>
<reference evidence="8" key="1">
    <citation type="submission" date="2019-10" db="EMBL/GenBank/DDBJ databases">
        <authorList>
            <person name="Paulsen S."/>
        </authorList>
    </citation>
    <scope>NUCLEOTIDE SEQUENCE</scope>
    <source>
        <strain evidence="8">LMG 19692</strain>
    </source>
</reference>
<proteinExistence type="inferred from homology"/>
<name>A0A8I2HCH5_9GAMM</name>
<dbReference type="InterPro" id="IPR004391">
    <property type="entry name" value="Glu_race"/>
</dbReference>
<keyword evidence="4 7" id="KW-0573">Peptidoglycan synthesis</keyword>
<accession>A0A8I2HCH5</accession>
<dbReference type="PROSITE" id="PS00924">
    <property type="entry name" value="ASP_GLU_RACEMASE_2"/>
    <property type="match status" value="1"/>
</dbReference>
<keyword evidence="6 7" id="KW-0961">Cell wall biogenesis/degradation</keyword>
<evidence type="ECO:0000313" key="10">
    <source>
        <dbReference type="Proteomes" id="UP000646877"/>
    </source>
</evidence>
<dbReference type="NCBIfam" id="TIGR00067">
    <property type="entry name" value="glut_race"/>
    <property type="match status" value="1"/>
</dbReference>
<dbReference type="GO" id="GO:0008881">
    <property type="term" value="F:glutamate racemase activity"/>
    <property type="evidence" value="ECO:0007669"/>
    <property type="project" value="UniProtKB-UniRule"/>
</dbReference>
<comment type="catalytic activity">
    <reaction evidence="1 7">
        <text>L-glutamate = D-glutamate</text>
        <dbReference type="Rhea" id="RHEA:12813"/>
        <dbReference type="ChEBI" id="CHEBI:29985"/>
        <dbReference type="ChEBI" id="CHEBI:29986"/>
        <dbReference type="EC" id="5.1.1.3"/>
    </reaction>
</comment>
<dbReference type="Pfam" id="PF01177">
    <property type="entry name" value="Asp_Glu_race"/>
    <property type="match status" value="1"/>
</dbReference>
<evidence type="ECO:0000256" key="7">
    <source>
        <dbReference type="HAMAP-Rule" id="MF_00258"/>
    </source>
</evidence>
<dbReference type="GO" id="GO:0071555">
    <property type="term" value="P:cell wall organization"/>
    <property type="evidence" value="ECO:0007669"/>
    <property type="project" value="UniProtKB-KW"/>
</dbReference>
<dbReference type="HAMAP" id="MF_00258">
    <property type="entry name" value="Glu_racemase"/>
    <property type="match status" value="1"/>
</dbReference>
<evidence type="ECO:0000256" key="2">
    <source>
        <dbReference type="ARBA" id="ARBA00013090"/>
    </source>
</evidence>
<evidence type="ECO:0000256" key="1">
    <source>
        <dbReference type="ARBA" id="ARBA00001602"/>
    </source>
</evidence>
<dbReference type="GO" id="GO:0009252">
    <property type="term" value="P:peptidoglycan biosynthetic process"/>
    <property type="evidence" value="ECO:0007669"/>
    <property type="project" value="UniProtKB-UniRule"/>
</dbReference>
<evidence type="ECO:0000256" key="5">
    <source>
        <dbReference type="ARBA" id="ARBA00023235"/>
    </source>
</evidence>
<dbReference type="SUPFAM" id="SSF53681">
    <property type="entry name" value="Aspartate/glutamate racemase"/>
    <property type="match status" value="2"/>
</dbReference>
<dbReference type="EMBL" id="CP137578">
    <property type="protein sequence ID" value="WOX28386.1"/>
    <property type="molecule type" value="Genomic_DNA"/>
</dbReference>
<feature type="binding site" evidence="7">
    <location>
        <begin position="40"/>
        <end position="41"/>
    </location>
    <ligand>
        <name>substrate</name>
    </ligand>
</feature>
<feature type="active site" description="Proton donor/acceptor" evidence="7">
    <location>
        <position position="184"/>
    </location>
</feature>
<gene>
    <name evidence="7 9" type="primary">murI</name>
    <name evidence="8" type="ORF">F9Y85_23125</name>
    <name evidence="9" type="ORF">R5H13_17460</name>
</gene>
<dbReference type="RefSeq" id="WP_084204130.1">
    <property type="nucleotide sequence ID" value="NZ_CBCSDF010000027.1"/>
</dbReference>
<dbReference type="PANTHER" id="PTHR21198">
    <property type="entry name" value="GLUTAMATE RACEMASE"/>
    <property type="match status" value="1"/>
</dbReference>
<dbReference type="InterPro" id="IPR001920">
    <property type="entry name" value="Asp/Glu_race"/>
</dbReference>
<evidence type="ECO:0000313" key="8">
    <source>
        <dbReference type="EMBL" id="NLR24151.1"/>
    </source>
</evidence>
<comment type="function">
    <text evidence="7">Provides the (R)-glutamate required for cell wall biosynthesis.</text>
</comment>
<evidence type="ECO:0000313" key="9">
    <source>
        <dbReference type="EMBL" id="WOX28386.1"/>
    </source>
</evidence>
<dbReference type="GO" id="GO:0008360">
    <property type="term" value="P:regulation of cell shape"/>
    <property type="evidence" value="ECO:0007669"/>
    <property type="project" value="UniProtKB-KW"/>
</dbReference>
<dbReference type="PROSITE" id="PS00923">
    <property type="entry name" value="ASP_GLU_RACEMASE_1"/>
    <property type="match status" value="1"/>
</dbReference>
<comment type="pathway">
    <text evidence="7">Cell wall biogenesis; peptidoglycan biosynthesis.</text>
</comment>
<feature type="binding site" evidence="7">
    <location>
        <begin position="185"/>
        <end position="186"/>
    </location>
    <ligand>
        <name>substrate</name>
    </ligand>
</feature>
<reference evidence="9 11" key="2">
    <citation type="submission" date="2023-10" db="EMBL/GenBank/DDBJ databases">
        <title>To unveil natural product biosynthetic capacity in Pseudoalteromonas.</title>
        <authorList>
            <person name="Wang J."/>
        </authorList>
    </citation>
    <scope>NUCLEOTIDE SEQUENCE [LARGE SCALE GENOMIC DNA]</scope>
    <source>
        <strain evidence="9 11">DSM 15914</strain>
    </source>
</reference>
<comment type="similarity">
    <text evidence="7">Belongs to the aspartate/glutamate racemases family.</text>
</comment>
<feature type="binding site" evidence="7">
    <location>
        <begin position="74"/>
        <end position="75"/>
    </location>
    <ligand>
        <name>substrate</name>
    </ligand>
</feature>
<dbReference type="InterPro" id="IPR015942">
    <property type="entry name" value="Asp/Glu/hydantoin_racemase"/>
</dbReference>
<evidence type="ECO:0000256" key="3">
    <source>
        <dbReference type="ARBA" id="ARBA00022960"/>
    </source>
</evidence>